<dbReference type="AlphaFoldDB" id="A0A1F5EZF1"/>
<dbReference type="InterPro" id="IPR013783">
    <property type="entry name" value="Ig-like_fold"/>
</dbReference>
<keyword evidence="1" id="KW-0732">Signal</keyword>
<dbReference type="STRING" id="1817816.A2Y64_03140"/>
<proteinExistence type="predicted"/>
<dbReference type="Proteomes" id="UP000177187">
    <property type="component" value="Unassembled WGS sequence"/>
</dbReference>
<organism evidence="3 4">
    <name type="scientific">Candidatus Coatesbacteria bacterium RBG_13_66_14</name>
    <dbReference type="NCBI Taxonomy" id="1817816"/>
    <lineage>
        <taxon>Bacteria</taxon>
        <taxon>Candidatus Coatesiibacteriota</taxon>
    </lineage>
</organism>
<comment type="caution">
    <text evidence="3">The sequence shown here is derived from an EMBL/GenBank/DDBJ whole genome shotgun (WGS) entry which is preliminary data.</text>
</comment>
<dbReference type="EMBL" id="MFAF01000118">
    <property type="protein sequence ID" value="OGD72504.1"/>
    <property type="molecule type" value="Genomic_DNA"/>
</dbReference>
<accession>A0A1F5EZF1</accession>
<feature type="domain" description="Secretion system C-terminal sorting" evidence="2">
    <location>
        <begin position="554"/>
        <end position="631"/>
    </location>
</feature>
<evidence type="ECO:0000256" key="1">
    <source>
        <dbReference type="SAM" id="SignalP"/>
    </source>
</evidence>
<name>A0A1F5EZF1_9BACT</name>
<evidence type="ECO:0000313" key="4">
    <source>
        <dbReference type="Proteomes" id="UP000177187"/>
    </source>
</evidence>
<dbReference type="Gene3D" id="2.120.10.70">
    <property type="entry name" value="Fucose-specific lectin"/>
    <property type="match status" value="2"/>
</dbReference>
<sequence length="633" mass="70712">MKRLMVLVFALALSGAASAGGWRFEIVDSEGDMGGYNSLALDSSGYPHISYIDSTNVDLKYARWDGAAWRIETVDTDGYVGGFNSLALDSSDYAHIAYNDYTNFDLKYARWDGESWLIETVDSAGDVGYWISLALDDSGYPHISYATDYYDDLKYAYWDGAGWRIETVDSVGAVGGFCSLALDSSNYPHISYCDYIAFKISHLKYARWDGEGWRIEIVDSTGSSGVWTSLALDSNEYPHISYDEGNDGDLKYARWDGAEWRIETVDTEDSVGMCSSLAIDSKDYPHISYGHFLDYTDYDLKYAHWDGAEWRIETVDSEGDVGDWTSLALDASDNPHISFYDDDNGDLKYARYEPSRFHLLSPGKGDTIYEFPFTFDWEDHDLNGLESYTLWWGTDPEFITYNEITGIEESEYTLVGGIEDGDRVYWRVKSIDSEEEEYWAEELDWYFDVDLGGGVDIVDFGAGATDEGVLVNWRLSGEEPAGVRVLRSVGGDEPEAISGALTGEATRWLDADVQTGGEYRYWLDAIEEDGTVSRFGPSEALRFPGAARELALSVYPSPSSGSFTVDYTLPENGRINISLYDLSGRRIATVFEGEMAAGRHEFSFDASTLPPGVYLARMATDSGTLTRRVVVTR</sequence>
<protein>
    <recommendedName>
        <fullName evidence="2">Secretion system C-terminal sorting domain-containing protein</fullName>
    </recommendedName>
</protein>
<feature type="signal peptide" evidence="1">
    <location>
        <begin position="1"/>
        <end position="19"/>
    </location>
</feature>
<dbReference type="Gene3D" id="2.60.40.10">
    <property type="entry name" value="Immunoglobulins"/>
    <property type="match status" value="1"/>
</dbReference>
<dbReference type="Gene3D" id="2.60.40.4070">
    <property type="match status" value="1"/>
</dbReference>
<evidence type="ECO:0000259" key="2">
    <source>
        <dbReference type="Pfam" id="PF18962"/>
    </source>
</evidence>
<evidence type="ECO:0000313" key="3">
    <source>
        <dbReference type="EMBL" id="OGD72504.1"/>
    </source>
</evidence>
<dbReference type="NCBIfam" id="TIGR04183">
    <property type="entry name" value="Por_Secre_tail"/>
    <property type="match status" value="1"/>
</dbReference>
<feature type="chain" id="PRO_5009518489" description="Secretion system C-terminal sorting domain-containing protein" evidence="1">
    <location>
        <begin position="20"/>
        <end position="633"/>
    </location>
</feature>
<dbReference type="Pfam" id="PF18962">
    <property type="entry name" value="Por_Secre_tail"/>
    <property type="match status" value="1"/>
</dbReference>
<gene>
    <name evidence="3" type="ORF">A2Y64_03140</name>
</gene>
<dbReference type="InterPro" id="IPR026444">
    <property type="entry name" value="Secre_tail"/>
</dbReference>
<reference evidence="3 4" key="1">
    <citation type="journal article" date="2016" name="Nat. Commun.">
        <title>Thousands of microbial genomes shed light on interconnected biogeochemical processes in an aquifer system.</title>
        <authorList>
            <person name="Anantharaman K."/>
            <person name="Brown C.T."/>
            <person name="Hug L.A."/>
            <person name="Sharon I."/>
            <person name="Castelle C.J."/>
            <person name="Probst A.J."/>
            <person name="Thomas B.C."/>
            <person name="Singh A."/>
            <person name="Wilkins M.J."/>
            <person name="Karaoz U."/>
            <person name="Brodie E.L."/>
            <person name="Williams K.H."/>
            <person name="Hubbard S.S."/>
            <person name="Banfield J.F."/>
        </authorList>
    </citation>
    <scope>NUCLEOTIDE SEQUENCE [LARGE SCALE GENOMIC DNA]</scope>
</reference>